<dbReference type="GO" id="GO:0160148">
    <property type="term" value="F:tRNA pseudouridine(55) synthase activity"/>
    <property type="evidence" value="ECO:0007669"/>
    <property type="project" value="UniProtKB-EC"/>
</dbReference>
<dbReference type="GO" id="GO:1990481">
    <property type="term" value="P:mRNA pseudouridine synthesis"/>
    <property type="evidence" value="ECO:0007669"/>
    <property type="project" value="TreeGrafter"/>
</dbReference>
<evidence type="ECO:0000256" key="2">
    <source>
        <dbReference type="ARBA" id="ARBA00005642"/>
    </source>
</evidence>
<comment type="catalytic activity">
    <reaction evidence="1 5">
        <text>uridine(55) in tRNA = pseudouridine(55) in tRNA</text>
        <dbReference type="Rhea" id="RHEA:42532"/>
        <dbReference type="Rhea" id="RHEA-COMP:10101"/>
        <dbReference type="Rhea" id="RHEA-COMP:10102"/>
        <dbReference type="ChEBI" id="CHEBI:65314"/>
        <dbReference type="ChEBI" id="CHEBI:65315"/>
        <dbReference type="EC" id="5.4.99.25"/>
    </reaction>
</comment>
<feature type="domain" description="Pseudouridine synthase II N-terminal" evidence="6">
    <location>
        <begin position="23"/>
        <end position="171"/>
    </location>
</feature>
<dbReference type="InterPro" id="IPR002501">
    <property type="entry name" value="PsdUridine_synth_N"/>
</dbReference>
<comment type="similarity">
    <text evidence="2 5">Belongs to the pseudouridine synthase TruB family. Type 1 subfamily.</text>
</comment>
<comment type="caution">
    <text evidence="9">The sequence shown here is derived from an EMBL/GenBank/DDBJ whole genome shotgun (WGS) entry which is preliminary data.</text>
</comment>
<feature type="domain" description="tRNA pseudouridine synthase II TruB subfamily 1 C-terminal" evidence="7">
    <location>
        <begin position="229"/>
        <end position="274"/>
    </location>
</feature>
<evidence type="ECO:0000259" key="8">
    <source>
        <dbReference type="Pfam" id="PF16198"/>
    </source>
</evidence>
<comment type="function">
    <text evidence="5">Responsible for synthesis of pseudouridine from uracil-55 in the psi GC loop of transfer RNAs.</text>
</comment>
<accession>A0A4R1QAY8</accession>
<feature type="domain" description="tRNA pseudouridylate synthase B C-terminal" evidence="8">
    <location>
        <begin position="172"/>
        <end position="225"/>
    </location>
</feature>
<dbReference type="InterPro" id="IPR020103">
    <property type="entry name" value="PsdUridine_synth_cat_dom_sf"/>
</dbReference>
<evidence type="ECO:0000256" key="1">
    <source>
        <dbReference type="ARBA" id="ARBA00000385"/>
    </source>
</evidence>
<dbReference type="PANTHER" id="PTHR13767">
    <property type="entry name" value="TRNA-PSEUDOURIDINE SYNTHASE"/>
    <property type="match status" value="1"/>
</dbReference>
<reference evidence="9 10" key="1">
    <citation type="submission" date="2019-03" db="EMBL/GenBank/DDBJ databases">
        <title>Genomic Encyclopedia of Type Strains, Phase IV (KMG-IV): sequencing the most valuable type-strain genomes for metagenomic binning, comparative biology and taxonomic classification.</title>
        <authorList>
            <person name="Goeker M."/>
        </authorList>
    </citation>
    <scope>NUCLEOTIDE SEQUENCE [LARGE SCALE GENOMIC DNA]</scope>
    <source>
        <strain evidence="9 10">DSM 15969</strain>
    </source>
</reference>
<dbReference type="Pfam" id="PF01509">
    <property type="entry name" value="TruB_N"/>
    <property type="match status" value="1"/>
</dbReference>
<dbReference type="InterPro" id="IPR015240">
    <property type="entry name" value="tRNA_sdUridine_synth_fam1_C"/>
</dbReference>
<dbReference type="Pfam" id="PF16198">
    <property type="entry name" value="TruB_C_2"/>
    <property type="match status" value="1"/>
</dbReference>
<keyword evidence="3 5" id="KW-0819">tRNA processing</keyword>
<evidence type="ECO:0000256" key="5">
    <source>
        <dbReference type="HAMAP-Rule" id="MF_01080"/>
    </source>
</evidence>
<keyword evidence="4 5" id="KW-0413">Isomerase</keyword>
<dbReference type="Gene3D" id="3.30.2350.10">
    <property type="entry name" value="Pseudouridine synthase"/>
    <property type="match status" value="1"/>
</dbReference>
<dbReference type="HAMAP" id="MF_01080">
    <property type="entry name" value="TruB_bact"/>
    <property type="match status" value="1"/>
</dbReference>
<dbReference type="OrthoDB" id="9802309at2"/>
<evidence type="ECO:0000313" key="9">
    <source>
        <dbReference type="EMBL" id="TCL40105.1"/>
    </source>
</evidence>
<dbReference type="GO" id="GO:0031119">
    <property type="term" value="P:tRNA pseudouridine synthesis"/>
    <property type="evidence" value="ECO:0007669"/>
    <property type="project" value="UniProtKB-UniRule"/>
</dbReference>
<sequence length="292" mass="32160">MNGIINVLKPPGMTSHDAVAYIRRTFAMKKVGHAGTLDPAAAGVLPVFLGSATRLIEYSTDAAKSYRVEITFGFETDTGDDTGKVTQTGPCEIPARQRLEEVLATFIGSITQIPPMYSAIKVDGKKMYELARAGISIEPKARQVFIHDIRILQVQQSKLLLDVDCSKGTYIRSLCQDIGRKLGCPAVMSFLIRTKVGDFTLEQAISVEEIGQKKESVLLPMDFAVMHLPLVSLKHAECKNLQQGKMVFYQACPSTLVRIYDPNECLIGIGQYDRTTSLLKPLKILSAYSNNL</sequence>
<dbReference type="PANTHER" id="PTHR13767:SF2">
    <property type="entry name" value="PSEUDOURIDYLATE SYNTHASE TRUB1"/>
    <property type="match status" value="1"/>
</dbReference>
<evidence type="ECO:0000256" key="4">
    <source>
        <dbReference type="ARBA" id="ARBA00023235"/>
    </source>
</evidence>
<dbReference type="InterPro" id="IPR032819">
    <property type="entry name" value="TruB_C"/>
</dbReference>
<dbReference type="CDD" id="cd02573">
    <property type="entry name" value="PseudoU_synth_EcTruB"/>
    <property type="match status" value="1"/>
</dbReference>
<evidence type="ECO:0000259" key="6">
    <source>
        <dbReference type="Pfam" id="PF01509"/>
    </source>
</evidence>
<evidence type="ECO:0000256" key="3">
    <source>
        <dbReference type="ARBA" id="ARBA00022694"/>
    </source>
</evidence>
<dbReference type="RefSeq" id="WP_132074475.1">
    <property type="nucleotide sequence ID" value="NZ_SLUI01000001.1"/>
</dbReference>
<dbReference type="EC" id="5.4.99.25" evidence="5"/>
<gene>
    <name evidence="5" type="primary">truB</name>
    <name evidence="9" type="ORF">EV210_101306</name>
</gene>
<dbReference type="EMBL" id="SLUI01000001">
    <property type="protein sequence ID" value="TCL40105.1"/>
    <property type="molecule type" value="Genomic_DNA"/>
</dbReference>
<evidence type="ECO:0000313" key="10">
    <source>
        <dbReference type="Proteomes" id="UP000295063"/>
    </source>
</evidence>
<evidence type="ECO:0000259" key="7">
    <source>
        <dbReference type="Pfam" id="PF09157"/>
    </source>
</evidence>
<dbReference type="InterPro" id="IPR014780">
    <property type="entry name" value="tRNA_psdUridine_synth_TruB"/>
</dbReference>
<proteinExistence type="inferred from homology"/>
<dbReference type="Pfam" id="PF09157">
    <property type="entry name" value="TruB-C_2"/>
    <property type="match status" value="1"/>
</dbReference>
<keyword evidence="10" id="KW-1185">Reference proteome</keyword>
<dbReference type="GO" id="GO:0003723">
    <property type="term" value="F:RNA binding"/>
    <property type="evidence" value="ECO:0007669"/>
    <property type="project" value="InterPro"/>
</dbReference>
<protein>
    <recommendedName>
        <fullName evidence="5">tRNA pseudouridine synthase B</fullName>
        <ecNumber evidence="5">5.4.99.25</ecNumber>
    </recommendedName>
    <alternativeName>
        <fullName evidence="5">tRNA pseudouridine(55) synthase</fullName>
        <shortName evidence="5">Psi55 synthase</shortName>
    </alternativeName>
    <alternativeName>
        <fullName evidence="5">tRNA pseudouridylate synthase</fullName>
    </alternativeName>
    <alternativeName>
        <fullName evidence="5">tRNA-uridine isomerase</fullName>
    </alternativeName>
</protein>
<feature type="active site" description="Nucleophile" evidence="5">
    <location>
        <position position="38"/>
    </location>
</feature>
<organism evidence="9 10">
    <name type="scientific">Anaerospora hongkongensis</name>
    <dbReference type="NCBI Taxonomy" id="244830"/>
    <lineage>
        <taxon>Bacteria</taxon>
        <taxon>Bacillati</taxon>
        <taxon>Bacillota</taxon>
        <taxon>Negativicutes</taxon>
        <taxon>Selenomonadales</taxon>
        <taxon>Sporomusaceae</taxon>
        <taxon>Anaerospora</taxon>
    </lineage>
</organism>
<dbReference type="Proteomes" id="UP000295063">
    <property type="component" value="Unassembled WGS sequence"/>
</dbReference>
<dbReference type="NCBIfam" id="TIGR00431">
    <property type="entry name" value="TruB"/>
    <property type="match status" value="1"/>
</dbReference>
<name>A0A4R1QAY8_9FIRM</name>
<dbReference type="SUPFAM" id="SSF55120">
    <property type="entry name" value="Pseudouridine synthase"/>
    <property type="match status" value="1"/>
</dbReference>
<dbReference type="AlphaFoldDB" id="A0A4R1QAY8"/>